<organism evidence="1">
    <name type="scientific">Oryza punctata</name>
    <name type="common">Red rice</name>
    <dbReference type="NCBI Taxonomy" id="4537"/>
    <lineage>
        <taxon>Eukaryota</taxon>
        <taxon>Viridiplantae</taxon>
        <taxon>Streptophyta</taxon>
        <taxon>Embryophyta</taxon>
        <taxon>Tracheophyta</taxon>
        <taxon>Spermatophyta</taxon>
        <taxon>Magnoliopsida</taxon>
        <taxon>Liliopsida</taxon>
        <taxon>Poales</taxon>
        <taxon>Poaceae</taxon>
        <taxon>BOP clade</taxon>
        <taxon>Oryzoideae</taxon>
        <taxon>Oryzeae</taxon>
        <taxon>Oryzinae</taxon>
        <taxon>Oryza</taxon>
    </lineage>
</organism>
<reference evidence="1" key="1">
    <citation type="submission" date="2015-04" db="UniProtKB">
        <authorList>
            <consortium name="EnsemblPlants"/>
        </authorList>
    </citation>
    <scope>IDENTIFICATION</scope>
</reference>
<keyword evidence="2" id="KW-1185">Reference proteome</keyword>
<proteinExistence type="predicted"/>
<protein>
    <submittedName>
        <fullName evidence="1">Uncharacterized protein</fullName>
    </submittedName>
</protein>
<evidence type="ECO:0000313" key="1">
    <source>
        <dbReference type="EnsemblPlants" id="OPUNC09G04740.1"/>
    </source>
</evidence>
<reference evidence="1" key="2">
    <citation type="submission" date="2018-05" db="EMBL/GenBank/DDBJ databases">
        <title>OpunRS2 (Oryza punctata Reference Sequence Version 2).</title>
        <authorList>
            <person name="Zhang J."/>
            <person name="Kudrna D."/>
            <person name="Lee S."/>
            <person name="Talag J."/>
            <person name="Welchert J."/>
            <person name="Wing R.A."/>
        </authorList>
    </citation>
    <scope>NUCLEOTIDE SEQUENCE [LARGE SCALE GENOMIC DNA]</scope>
</reference>
<dbReference type="EnsemblPlants" id="OPUNC09G04740.1">
    <property type="protein sequence ID" value="OPUNC09G04740.1"/>
    <property type="gene ID" value="OPUNC09G04740"/>
</dbReference>
<dbReference type="HOGENOM" id="CLU_2562364_0_0_1"/>
<accession>A0A0E0LZR7</accession>
<dbReference type="AlphaFoldDB" id="A0A0E0LZR7"/>
<name>A0A0E0LZR7_ORYPU</name>
<dbReference type="Gramene" id="OPUNC09G04740.1">
    <property type="protein sequence ID" value="OPUNC09G04740.1"/>
    <property type="gene ID" value="OPUNC09G04740"/>
</dbReference>
<sequence>MASPRPRLPPPPRAVAPFLNGRIIRASHRLRRRGEETPVFEKDGVKFIVGNLSYDFVKGRDDGCRVAHDGREETWLLSEWSK</sequence>
<dbReference type="Proteomes" id="UP000026962">
    <property type="component" value="Chromosome 9"/>
</dbReference>
<evidence type="ECO:0000313" key="2">
    <source>
        <dbReference type="Proteomes" id="UP000026962"/>
    </source>
</evidence>